<keyword evidence="3" id="KW-1185">Reference proteome</keyword>
<dbReference type="AlphaFoldDB" id="A0A5N4EHN1"/>
<sequence>MGSPMRSRPANEAESRTPCSSPGENKLQPESCTTTEEGTPNHGCPWAESSAHTAGRQDTGRMIITSDWLGSTQNRRDGAPCPWASGSPRSRCL</sequence>
<name>A0A5N4EHN1_CAMDR</name>
<feature type="compositionally biased region" description="Polar residues" evidence="1">
    <location>
        <begin position="17"/>
        <end position="38"/>
    </location>
</feature>
<comment type="caution">
    <text evidence="2">The sequence shown here is derived from an EMBL/GenBank/DDBJ whole genome shotgun (WGS) entry which is preliminary data.</text>
</comment>
<feature type="region of interest" description="Disordered" evidence="1">
    <location>
        <begin position="1"/>
        <end position="93"/>
    </location>
</feature>
<dbReference type="EMBL" id="JWIN03000002">
    <property type="protein sequence ID" value="KAB1282496.1"/>
    <property type="molecule type" value="Genomic_DNA"/>
</dbReference>
<proteinExistence type="predicted"/>
<protein>
    <submittedName>
        <fullName evidence="2">Uncharacterized protein</fullName>
    </submittedName>
</protein>
<reference evidence="2 3" key="1">
    <citation type="journal article" date="2019" name="Mol. Ecol. Resour.">
        <title>Improving Illumina assemblies with Hi-C and long reads: an example with the North African dromedary.</title>
        <authorList>
            <person name="Elbers J.P."/>
            <person name="Rogers M.F."/>
            <person name="Perelman P.L."/>
            <person name="Proskuryakova A.A."/>
            <person name="Serdyukova N.A."/>
            <person name="Johnson W.E."/>
            <person name="Horin P."/>
            <person name="Corander J."/>
            <person name="Murphy D."/>
            <person name="Burger P.A."/>
        </authorList>
    </citation>
    <scope>NUCLEOTIDE SEQUENCE [LARGE SCALE GENOMIC DNA]</scope>
    <source>
        <strain evidence="2">Drom800</strain>
        <tissue evidence="2">Blood</tissue>
    </source>
</reference>
<evidence type="ECO:0000313" key="2">
    <source>
        <dbReference type="EMBL" id="KAB1282496.1"/>
    </source>
</evidence>
<gene>
    <name evidence="2" type="ORF">Cadr_000002177</name>
</gene>
<evidence type="ECO:0000256" key="1">
    <source>
        <dbReference type="SAM" id="MobiDB-lite"/>
    </source>
</evidence>
<dbReference type="Proteomes" id="UP000299084">
    <property type="component" value="Unassembled WGS sequence"/>
</dbReference>
<accession>A0A5N4EHN1</accession>
<evidence type="ECO:0000313" key="3">
    <source>
        <dbReference type="Proteomes" id="UP000299084"/>
    </source>
</evidence>
<organism evidence="2 3">
    <name type="scientific">Camelus dromedarius</name>
    <name type="common">Dromedary</name>
    <name type="synonym">Arabian camel</name>
    <dbReference type="NCBI Taxonomy" id="9838"/>
    <lineage>
        <taxon>Eukaryota</taxon>
        <taxon>Metazoa</taxon>
        <taxon>Chordata</taxon>
        <taxon>Craniata</taxon>
        <taxon>Vertebrata</taxon>
        <taxon>Euteleostomi</taxon>
        <taxon>Mammalia</taxon>
        <taxon>Eutheria</taxon>
        <taxon>Laurasiatheria</taxon>
        <taxon>Artiodactyla</taxon>
        <taxon>Tylopoda</taxon>
        <taxon>Camelidae</taxon>
        <taxon>Camelus</taxon>
    </lineage>
</organism>